<organism evidence="2 3">
    <name type="scientific">Colocasia esculenta</name>
    <name type="common">Wild taro</name>
    <name type="synonym">Arum esculentum</name>
    <dbReference type="NCBI Taxonomy" id="4460"/>
    <lineage>
        <taxon>Eukaryota</taxon>
        <taxon>Viridiplantae</taxon>
        <taxon>Streptophyta</taxon>
        <taxon>Embryophyta</taxon>
        <taxon>Tracheophyta</taxon>
        <taxon>Spermatophyta</taxon>
        <taxon>Magnoliopsida</taxon>
        <taxon>Liliopsida</taxon>
        <taxon>Araceae</taxon>
        <taxon>Aroideae</taxon>
        <taxon>Colocasieae</taxon>
        <taxon>Colocasia</taxon>
    </lineage>
</organism>
<proteinExistence type="predicted"/>
<comment type="caution">
    <text evidence="2">The sequence shown here is derived from an EMBL/GenBank/DDBJ whole genome shotgun (WGS) entry which is preliminary data.</text>
</comment>
<dbReference type="Proteomes" id="UP000652761">
    <property type="component" value="Unassembled WGS sequence"/>
</dbReference>
<accession>A0A843X3U2</accession>
<reference evidence="2" key="1">
    <citation type="submission" date="2017-07" db="EMBL/GenBank/DDBJ databases">
        <title>Taro Niue Genome Assembly and Annotation.</title>
        <authorList>
            <person name="Atibalentja N."/>
            <person name="Keating K."/>
            <person name="Fields C.J."/>
        </authorList>
    </citation>
    <scope>NUCLEOTIDE SEQUENCE</scope>
    <source>
        <strain evidence="2">Niue_2</strain>
        <tissue evidence="2">Leaf</tissue>
    </source>
</reference>
<dbReference type="AlphaFoldDB" id="A0A843X3U2"/>
<feature type="region of interest" description="Disordered" evidence="1">
    <location>
        <begin position="156"/>
        <end position="202"/>
    </location>
</feature>
<evidence type="ECO:0000256" key="1">
    <source>
        <dbReference type="SAM" id="MobiDB-lite"/>
    </source>
</evidence>
<name>A0A843X3U2_COLES</name>
<feature type="compositionally biased region" description="Basic residues" evidence="1">
    <location>
        <begin position="175"/>
        <end position="186"/>
    </location>
</feature>
<sequence>MPRRASFYDTGGFKYMPRRTSFYDAGGFKYMPRRTSFYDAGGLKYRCLNVCRFKTPEDLDYANRDFVTTCSVSVRASAAGLDHEDRVPTGVDTCGLCKLAHGRRPWAGGRLVGTFRPNGMRKSEDHTVEPSSFGQLKEETDSKLVQGPRVGGVGDRCRVGWPENDTASTADGIWHRKGGSGRRRFNSKAAPPPPERSWSGWG</sequence>
<evidence type="ECO:0000313" key="3">
    <source>
        <dbReference type="Proteomes" id="UP000652761"/>
    </source>
</evidence>
<evidence type="ECO:0000313" key="2">
    <source>
        <dbReference type="EMBL" id="MQM10360.1"/>
    </source>
</evidence>
<protein>
    <submittedName>
        <fullName evidence="2">Uncharacterized protein</fullName>
    </submittedName>
</protein>
<dbReference type="EMBL" id="NMUH01004652">
    <property type="protein sequence ID" value="MQM10360.1"/>
    <property type="molecule type" value="Genomic_DNA"/>
</dbReference>
<gene>
    <name evidence="2" type="ORF">Taro_043248</name>
</gene>
<keyword evidence="3" id="KW-1185">Reference proteome</keyword>